<keyword evidence="3" id="KW-1185">Reference proteome</keyword>
<reference evidence="1 3" key="1">
    <citation type="submission" date="2015-07" db="EMBL/GenBank/DDBJ databases">
        <authorList>
            <person name="O'Brien H.E."/>
            <person name="Thakur S."/>
            <person name="Gong Y."/>
            <person name="Wang P.W."/>
            <person name="Guttman D.S."/>
        </authorList>
    </citation>
    <scope>NUCLEOTIDE SEQUENCE [LARGE SCALE GENOMIC DNA]</scope>
    <source>
        <strain evidence="1 3">107</strain>
    </source>
</reference>
<reference evidence="1 3" key="2">
    <citation type="submission" date="2015-10" db="EMBL/GenBank/DDBJ databases">
        <title>Comparative genomics and high-throughput reverse genetic screens identify a new phytobacterial MAMP and an Arabidopsis receptor required for immune elicitation.</title>
        <authorList>
            <person name="Mott G.A."/>
            <person name="Thakur S."/>
            <person name="Wang P.W."/>
            <person name="Desveaux D."/>
            <person name="Guttman D.S."/>
        </authorList>
    </citation>
    <scope>NUCLEOTIDE SEQUENCE [LARGE SCALE GENOMIC DNA]</scope>
    <source>
        <strain evidence="1 3">107</strain>
    </source>
</reference>
<protein>
    <submittedName>
        <fullName evidence="1">Uncharacterized protein</fullName>
    </submittedName>
</protein>
<name>A0ABR5KRQ1_PSEAV</name>
<evidence type="ECO:0000313" key="2">
    <source>
        <dbReference type="EMBL" id="KPC18194.1"/>
    </source>
</evidence>
<dbReference type="EMBL" id="LGLK01000057">
    <property type="protein sequence ID" value="KPC18194.1"/>
    <property type="molecule type" value="Genomic_DNA"/>
</dbReference>
<accession>A0ABR5KRQ1</accession>
<proteinExistence type="predicted"/>
<gene>
    <name evidence="1" type="ORF">AC499_0437</name>
    <name evidence="2" type="ORF">AC499_1396</name>
</gene>
<dbReference type="Proteomes" id="UP000037943">
    <property type="component" value="Unassembled WGS sequence"/>
</dbReference>
<sequence length="71" mass="8069">MVSDEKLKRCIAEIEFCESILSAINEAGKKRQLITHDKHRFTPDEQGLIDQVESKRDGLGSLKCRLEILGK</sequence>
<organism evidence="1 3">
    <name type="scientific">Pseudomonas amygdali pv. lachrymans</name>
    <name type="common">Pseudomonas syringae pv. lachrymans</name>
    <dbReference type="NCBI Taxonomy" id="53707"/>
    <lineage>
        <taxon>Bacteria</taxon>
        <taxon>Pseudomonadati</taxon>
        <taxon>Pseudomonadota</taxon>
        <taxon>Gammaproteobacteria</taxon>
        <taxon>Pseudomonadales</taxon>
        <taxon>Pseudomonadaceae</taxon>
        <taxon>Pseudomonas</taxon>
        <taxon>Pseudomonas amygdali</taxon>
    </lineage>
</organism>
<evidence type="ECO:0000313" key="3">
    <source>
        <dbReference type="Proteomes" id="UP000037943"/>
    </source>
</evidence>
<comment type="caution">
    <text evidence="1">The sequence shown here is derived from an EMBL/GenBank/DDBJ whole genome shotgun (WGS) entry which is preliminary data.</text>
</comment>
<dbReference type="EMBL" id="LGLK01000057">
    <property type="protein sequence ID" value="KPC17235.1"/>
    <property type="molecule type" value="Genomic_DNA"/>
</dbReference>
<evidence type="ECO:0000313" key="1">
    <source>
        <dbReference type="EMBL" id="KPC17235.1"/>
    </source>
</evidence>